<name>A0AAW0D0W6_9AGAR</name>
<dbReference type="AlphaFoldDB" id="A0AAW0D0W6"/>
<dbReference type="Proteomes" id="UP001383192">
    <property type="component" value="Unassembled WGS sequence"/>
</dbReference>
<organism evidence="1 2">
    <name type="scientific">Paramarasmius palmivorus</name>
    <dbReference type="NCBI Taxonomy" id="297713"/>
    <lineage>
        <taxon>Eukaryota</taxon>
        <taxon>Fungi</taxon>
        <taxon>Dikarya</taxon>
        <taxon>Basidiomycota</taxon>
        <taxon>Agaricomycotina</taxon>
        <taxon>Agaricomycetes</taxon>
        <taxon>Agaricomycetidae</taxon>
        <taxon>Agaricales</taxon>
        <taxon>Marasmiineae</taxon>
        <taxon>Marasmiaceae</taxon>
        <taxon>Paramarasmius</taxon>
    </lineage>
</organism>
<evidence type="ECO:0000313" key="2">
    <source>
        <dbReference type="Proteomes" id="UP001383192"/>
    </source>
</evidence>
<keyword evidence="2" id="KW-1185">Reference proteome</keyword>
<accession>A0AAW0D0W6</accession>
<reference evidence="1 2" key="1">
    <citation type="submission" date="2024-01" db="EMBL/GenBank/DDBJ databases">
        <title>A draft genome for a cacao thread blight-causing isolate of Paramarasmius palmivorus.</title>
        <authorList>
            <person name="Baruah I.K."/>
            <person name="Bukari Y."/>
            <person name="Amoako-Attah I."/>
            <person name="Meinhardt L.W."/>
            <person name="Bailey B.A."/>
            <person name="Cohen S.P."/>
        </authorList>
    </citation>
    <scope>NUCLEOTIDE SEQUENCE [LARGE SCALE GENOMIC DNA]</scope>
    <source>
        <strain evidence="1 2">GH-12</strain>
    </source>
</reference>
<proteinExistence type="predicted"/>
<dbReference type="SUPFAM" id="SSF81383">
    <property type="entry name" value="F-box domain"/>
    <property type="match status" value="1"/>
</dbReference>
<protein>
    <recommendedName>
        <fullName evidence="3">F-box domain-containing protein</fullName>
    </recommendedName>
</protein>
<evidence type="ECO:0000313" key="1">
    <source>
        <dbReference type="EMBL" id="KAK7043894.1"/>
    </source>
</evidence>
<dbReference type="EMBL" id="JAYKXP010000027">
    <property type="protein sequence ID" value="KAK7043894.1"/>
    <property type="molecule type" value="Genomic_DNA"/>
</dbReference>
<gene>
    <name evidence="1" type="ORF">VNI00_008060</name>
</gene>
<sequence length="434" mass="48987">MARQQPSEGDPPDMHCRLPRELVDHILRLAGENNPRELMRSFGFVCTVWREMAVQHFLQMEPVQIQLGDTETFNQVVEVARRNNALLPLSRHLIVSLDPEEAMSAGAPEAHITELGRILQGTRDLRSLVIETDTKIGCENLLRCSDLTNLLGGERQPNLTVLHLHLAVEIGETLIPLISSFRNLQVLGVNTVYLDVAADHDGISGPLDLTQYTLSQALRSFNISILRFSSRAVSMFTNWLSMHRPLALDHAAIYTEQTRRIVSAAENLSQAKALFIGFSEDEPYETEVASGLYWYELSNFTKLEHLKIHIALSLPGNTHDAFAALLPIIRRTISTLRSDKLRKIDFIVEWDHLLWDTAPWRQLASELATTDGLRSVEVKVIVKVTMPAVAYIANPDTAQRHVEDIFSPRKLDVVSEVDDLGDRSLCFDEMYGWH</sequence>
<comment type="caution">
    <text evidence="1">The sequence shown here is derived from an EMBL/GenBank/DDBJ whole genome shotgun (WGS) entry which is preliminary data.</text>
</comment>
<dbReference type="InterPro" id="IPR036047">
    <property type="entry name" value="F-box-like_dom_sf"/>
</dbReference>
<evidence type="ECO:0008006" key="3">
    <source>
        <dbReference type="Google" id="ProtNLM"/>
    </source>
</evidence>